<dbReference type="AlphaFoldDB" id="A0A7K3M245"/>
<dbReference type="Proteomes" id="UP000460435">
    <property type="component" value="Unassembled WGS sequence"/>
</dbReference>
<reference evidence="1 2" key="1">
    <citation type="submission" date="2019-11" db="EMBL/GenBank/DDBJ databases">
        <authorList>
            <person name="Li X.-J."/>
            <person name="Feng X.-M."/>
        </authorList>
    </citation>
    <scope>NUCLEOTIDE SEQUENCE [LARGE SCALE GENOMIC DNA]</scope>
    <source>
        <strain evidence="1 2">XMNu-373</strain>
    </source>
</reference>
<evidence type="ECO:0000313" key="2">
    <source>
        <dbReference type="Proteomes" id="UP000460435"/>
    </source>
</evidence>
<comment type="caution">
    <text evidence="1">The sequence shown here is derived from an EMBL/GenBank/DDBJ whole genome shotgun (WGS) entry which is preliminary data.</text>
</comment>
<organism evidence="1 2">
    <name type="scientific">Phytoactinopolyspora mesophila</name>
    <dbReference type="NCBI Taxonomy" id="2650750"/>
    <lineage>
        <taxon>Bacteria</taxon>
        <taxon>Bacillati</taxon>
        <taxon>Actinomycetota</taxon>
        <taxon>Actinomycetes</taxon>
        <taxon>Jiangellales</taxon>
        <taxon>Jiangellaceae</taxon>
        <taxon>Phytoactinopolyspora</taxon>
    </lineage>
</organism>
<gene>
    <name evidence="1" type="ORF">F7O44_08500</name>
</gene>
<dbReference type="EMBL" id="WLZY01000002">
    <property type="protein sequence ID" value="NDL57107.1"/>
    <property type="molecule type" value="Genomic_DNA"/>
</dbReference>
<dbReference type="RefSeq" id="WP_162449783.1">
    <property type="nucleotide sequence ID" value="NZ_WLZY01000002.1"/>
</dbReference>
<evidence type="ECO:0000313" key="1">
    <source>
        <dbReference type="EMBL" id="NDL57107.1"/>
    </source>
</evidence>
<protein>
    <submittedName>
        <fullName evidence="1">Uncharacterized protein</fullName>
    </submittedName>
</protein>
<sequence length="97" mass="10460">MWTAVIGQRFRVCVPLADDGFPADAEINRALGRPECALVNDIWVLHQRSAVVYQTGLLTSGGEPAALVGLRLPTDNGSLHIQLLPTSWLKADPGQGR</sequence>
<dbReference type="SUPFAM" id="SSF51246">
    <property type="entry name" value="Rudiment single hybrid motif"/>
    <property type="match status" value="1"/>
</dbReference>
<accession>A0A7K3M245</accession>
<keyword evidence="2" id="KW-1185">Reference proteome</keyword>
<dbReference type="InterPro" id="IPR011054">
    <property type="entry name" value="Rudment_hybrid_motif"/>
</dbReference>
<proteinExistence type="predicted"/>
<name>A0A7K3M245_9ACTN</name>